<dbReference type="PANTHER" id="PTHR30289:SF1">
    <property type="entry name" value="PEBP (PHOSPHATIDYLETHANOLAMINE-BINDING PROTEIN) FAMILY PROTEIN"/>
    <property type="match status" value="1"/>
</dbReference>
<evidence type="ECO:0000313" key="2">
    <source>
        <dbReference type="EMBL" id="MFC5754402.1"/>
    </source>
</evidence>
<dbReference type="InterPro" id="IPR008914">
    <property type="entry name" value="PEBP"/>
</dbReference>
<comment type="similarity">
    <text evidence="1">Belongs to the UPF0098 family.</text>
</comment>
<dbReference type="CDD" id="cd00865">
    <property type="entry name" value="PEBP_bact_arch"/>
    <property type="match status" value="1"/>
</dbReference>
<protein>
    <submittedName>
        <fullName evidence="2">YbhB/YbcL family Raf kinase inhibitor-like protein</fullName>
    </submittedName>
</protein>
<dbReference type="PANTHER" id="PTHR30289">
    <property type="entry name" value="UNCHARACTERIZED PROTEIN YBCL-RELATED"/>
    <property type="match status" value="1"/>
</dbReference>
<name>A0ABW1AIQ4_9ACTN</name>
<dbReference type="RefSeq" id="WP_378292460.1">
    <property type="nucleotide sequence ID" value="NZ_JBHSON010000152.1"/>
</dbReference>
<dbReference type="GO" id="GO:0004860">
    <property type="term" value="F:protein kinase inhibitor activity"/>
    <property type="evidence" value="ECO:0007669"/>
    <property type="project" value="UniProtKB-KW"/>
</dbReference>
<dbReference type="InterPro" id="IPR005247">
    <property type="entry name" value="YbhB_YbcL/LppC-like"/>
</dbReference>
<sequence length="185" mass="19172">MRGAALTWAAMLAGGCGLTDSALFGSVETAELTVTSPAFADTQALPARYACAAYGGSGQTPPLRWSGAPPGTTTAFAIVADVLDTSTGGYVSWVVANIDGNTSQVIEGARPAKAVESLNTSDGTDYVAPCPPRGERHRYRFTVYALSERVALAHGAPLREGLAAIAEKTVGRGRIIGTFEPPGWR</sequence>
<keyword evidence="2" id="KW-0649">Protein kinase inhibitor</keyword>
<dbReference type="Gene3D" id="3.90.280.10">
    <property type="entry name" value="PEBP-like"/>
    <property type="match status" value="1"/>
</dbReference>
<evidence type="ECO:0000256" key="1">
    <source>
        <dbReference type="ARBA" id="ARBA00007120"/>
    </source>
</evidence>
<dbReference type="SUPFAM" id="SSF49777">
    <property type="entry name" value="PEBP-like"/>
    <property type="match status" value="1"/>
</dbReference>
<evidence type="ECO:0000313" key="3">
    <source>
        <dbReference type="Proteomes" id="UP001596074"/>
    </source>
</evidence>
<dbReference type="NCBIfam" id="TIGR00481">
    <property type="entry name" value="YbhB/YbcL family Raf kinase inhibitor-like protein"/>
    <property type="match status" value="1"/>
</dbReference>
<organism evidence="2 3">
    <name type="scientific">Actinomadura rugatobispora</name>
    <dbReference type="NCBI Taxonomy" id="1994"/>
    <lineage>
        <taxon>Bacteria</taxon>
        <taxon>Bacillati</taxon>
        <taxon>Actinomycetota</taxon>
        <taxon>Actinomycetes</taxon>
        <taxon>Streptosporangiales</taxon>
        <taxon>Thermomonosporaceae</taxon>
        <taxon>Actinomadura</taxon>
    </lineage>
</organism>
<dbReference type="PROSITE" id="PS51257">
    <property type="entry name" value="PROKAR_LIPOPROTEIN"/>
    <property type="match status" value="1"/>
</dbReference>
<dbReference type="InterPro" id="IPR036610">
    <property type="entry name" value="PEBP-like_sf"/>
</dbReference>
<proteinExistence type="inferred from homology"/>
<accession>A0ABW1AIQ4</accession>
<reference evidence="3" key="1">
    <citation type="journal article" date="2019" name="Int. J. Syst. Evol. Microbiol.">
        <title>The Global Catalogue of Microorganisms (GCM) 10K type strain sequencing project: providing services to taxonomists for standard genome sequencing and annotation.</title>
        <authorList>
            <consortium name="The Broad Institute Genomics Platform"/>
            <consortium name="The Broad Institute Genome Sequencing Center for Infectious Disease"/>
            <person name="Wu L."/>
            <person name="Ma J."/>
        </authorList>
    </citation>
    <scope>NUCLEOTIDE SEQUENCE [LARGE SCALE GENOMIC DNA]</scope>
    <source>
        <strain evidence="3">KCTC 42087</strain>
    </source>
</reference>
<keyword evidence="3" id="KW-1185">Reference proteome</keyword>
<gene>
    <name evidence="2" type="ORF">ACFPZN_53075</name>
</gene>
<dbReference type="EMBL" id="JBHSON010000152">
    <property type="protein sequence ID" value="MFC5754402.1"/>
    <property type="molecule type" value="Genomic_DNA"/>
</dbReference>
<comment type="caution">
    <text evidence="2">The sequence shown here is derived from an EMBL/GenBank/DDBJ whole genome shotgun (WGS) entry which is preliminary data.</text>
</comment>
<dbReference type="Proteomes" id="UP001596074">
    <property type="component" value="Unassembled WGS sequence"/>
</dbReference>
<dbReference type="Pfam" id="PF01161">
    <property type="entry name" value="PBP"/>
    <property type="match status" value="1"/>
</dbReference>